<keyword evidence="2" id="KW-1133">Transmembrane helix</keyword>
<proteinExistence type="predicted"/>
<keyword evidence="1" id="KW-0732">Signal</keyword>
<dbReference type="PANTHER" id="PTHR35936:SF17">
    <property type="entry name" value="ARGININE-BINDING EXTRACELLULAR PROTEIN ARTP"/>
    <property type="match status" value="1"/>
</dbReference>
<dbReference type="SUPFAM" id="SSF53850">
    <property type="entry name" value="Periplasmic binding protein-like II"/>
    <property type="match status" value="1"/>
</dbReference>
<reference evidence="4 5" key="1">
    <citation type="submission" date="2018-11" db="EMBL/GenBank/DDBJ databases">
        <title>Draft genome sequence of Gordonia sp. RS15-1S isolated from rice stems.</title>
        <authorList>
            <person name="Muangham S."/>
        </authorList>
    </citation>
    <scope>NUCLEOTIDE SEQUENCE [LARGE SCALE GENOMIC DNA]</scope>
    <source>
        <strain evidence="4 5">RS15-1S</strain>
    </source>
</reference>
<dbReference type="InterPro" id="IPR001638">
    <property type="entry name" value="Solute-binding_3/MltF_N"/>
</dbReference>
<dbReference type="RefSeq" id="WP_123931800.1">
    <property type="nucleotide sequence ID" value="NZ_JBPSDP010000001.1"/>
</dbReference>
<name>A0A3N4G617_9ACTN</name>
<keyword evidence="2" id="KW-0812">Transmembrane</keyword>
<dbReference type="OrthoDB" id="4633994at2"/>
<feature type="domain" description="Solute-binding protein family 3/N-terminal" evidence="3">
    <location>
        <begin position="96"/>
        <end position="333"/>
    </location>
</feature>
<evidence type="ECO:0000313" key="5">
    <source>
        <dbReference type="Proteomes" id="UP000267536"/>
    </source>
</evidence>
<dbReference type="Gene3D" id="3.40.190.10">
    <property type="entry name" value="Periplasmic binding protein-like II"/>
    <property type="match status" value="2"/>
</dbReference>
<dbReference type="CDD" id="cd01004">
    <property type="entry name" value="PBP2_MidA_like"/>
    <property type="match status" value="1"/>
</dbReference>
<dbReference type="PANTHER" id="PTHR35936">
    <property type="entry name" value="MEMBRANE-BOUND LYTIC MUREIN TRANSGLYCOSYLASE F"/>
    <property type="match status" value="1"/>
</dbReference>
<keyword evidence="2" id="KW-0472">Membrane</keyword>
<keyword evidence="5" id="KW-1185">Reference proteome</keyword>
<dbReference type="AlphaFoldDB" id="A0A3N4G617"/>
<feature type="transmembrane region" description="Helical" evidence="2">
    <location>
        <begin position="21"/>
        <end position="40"/>
    </location>
</feature>
<dbReference type="Proteomes" id="UP000267536">
    <property type="component" value="Unassembled WGS sequence"/>
</dbReference>
<evidence type="ECO:0000256" key="2">
    <source>
        <dbReference type="SAM" id="Phobius"/>
    </source>
</evidence>
<comment type="caution">
    <text evidence="4">The sequence shown here is derived from an EMBL/GenBank/DDBJ whole genome shotgun (WGS) entry which is preliminary data.</text>
</comment>
<accession>A0A3N4G617</accession>
<dbReference type="SMART" id="SM00062">
    <property type="entry name" value="PBPb"/>
    <property type="match status" value="1"/>
</dbReference>
<evidence type="ECO:0000313" key="4">
    <source>
        <dbReference type="EMBL" id="RPA58262.1"/>
    </source>
</evidence>
<gene>
    <name evidence="4" type="ORF">EF294_16010</name>
</gene>
<evidence type="ECO:0000256" key="1">
    <source>
        <dbReference type="ARBA" id="ARBA00022729"/>
    </source>
</evidence>
<dbReference type="EMBL" id="RKMH01000012">
    <property type="protein sequence ID" value="RPA58262.1"/>
    <property type="molecule type" value="Genomic_DNA"/>
</dbReference>
<protein>
    <submittedName>
        <fullName evidence="4">ABC transporter substrate-binding protein</fullName>
    </submittedName>
</protein>
<evidence type="ECO:0000259" key="3">
    <source>
        <dbReference type="SMART" id="SM00062"/>
    </source>
</evidence>
<sequence length="351" mass="36606">MSPTRSADRVTLRTRARRHAGTRFGAVTVALGLVCGLLAACSGGSTDAAQPSGSPGGVVLGAVSNGAANQIEVTVPQVDSLRNALPAAVRDSGELSIGIGALPSGYPPLAFIGSDQHTLTGAEPDLGRLVAAVFGLRPVITNATWENLFVGIDSGRTNVGFSNITVTEERKEKYDFATYRKDELAFEVLKTSSWNFDGNYESLAGKKVAVGSGTNQERLLLEWRDKLAAEGKTIDVIYFPDANSINLALASGKIDAYLAPNPSISYHVRQTAGTPKATRVAGTYSGAGSTLQGLIAATTKKDDGLVGPLADAINHLITTGVYAKWLAAWNLSAEAVPTSQVNPPGLPRNGS</sequence>
<organism evidence="4 5">
    <name type="scientific">Gordonia oryzae</name>
    <dbReference type="NCBI Taxonomy" id="2487349"/>
    <lineage>
        <taxon>Bacteria</taxon>
        <taxon>Bacillati</taxon>
        <taxon>Actinomycetota</taxon>
        <taxon>Actinomycetes</taxon>
        <taxon>Mycobacteriales</taxon>
        <taxon>Gordoniaceae</taxon>
        <taxon>Gordonia</taxon>
    </lineage>
</organism>
<dbReference type="Pfam" id="PF00497">
    <property type="entry name" value="SBP_bac_3"/>
    <property type="match status" value="1"/>
</dbReference>